<dbReference type="InterPro" id="IPR036779">
    <property type="entry name" value="LysM_dom_sf"/>
</dbReference>
<keyword evidence="2" id="KW-0732">Signal</keyword>
<name>A0A8K0TFE1_9PEZI</name>
<evidence type="ECO:0000256" key="1">
    <source>
        <dbReference type="SAM" id="MobiDB-lite"/>
    </source>
</evidence>
<evidence type="ECO:0000313" key="3">
    <source>
        <dbReference type="EMBL" id="KAH7359176.1"/>
    </source>
</evidence>
<sequence length="229" mass="24057">MKSIAILAALLGIALALPAPVANPPYPMLPGARTSCDKYFLASPGVSCWSMAIEHGLTIEEFVRINPQVPSAGGCERGGIQPHFWYCVKDGSGPGPEQAEAEPTFYRHPAPIKTPPPKPSSTKAATTPPAPPSAPAPTLKPELSCEVDRCYRGFLKVVPRLRDTYSRFCSDLLDSSCTAGNMADLGAPAIISNECPQNQPCQAVSSACACYLAGSMGEGPQATGLPKPF</sequence>
<evidence type="ECO:0000313" key="4">
    <source>
        <dbReference type="Proteomes" id="UP000813385"/>
    </source>
</evidence>
<dbReference type="OrthoDB" id="2281372at2759"/>
<feature type="chain" id="PRO_5035433158" description="LysM domain-containing protein" evidence="2">
    <location>
        <begin position="17"/>
        <end position="229"/>
    </location>
</feature>
<comment type="caution">
    <text evidence="3">The sequence shown here is derived from an EMBL/GenBank/DDBJ whole genome shotgun (WGS) entry which is preliminary data.</text>
</comment>
<organism evidence="3 4">
    <name type="scientific">Plectosphaerella cucumerina</name>
    <dbReference type="NCBI Taxonomy" id="40658"/>
    <lineage>
        <taxon>Eukaryota</taxon>
        <taxon>Fungi</taxon>
        <taxon>Dikarya</taxon>
        <taxon>Ascomycota</taxon>
        <taxon>Pezizomycotina</taxon>
        <taxon>Sordariomycetes</taxon>
        <taxon>Hypocreomycetidae</taxon>
        <taxon>Glomerellales</taxon>
        <taxon>Plectosphaerellaceae</taxon>
        <taxon>Plectosphaerella</taxon>
    </lineage>
</organism>
<protein>
    <recommendedName>
        <fullName evidence="5">LysM domain-containing protein</fullName>
    </recommendedName>
</protein>
<feature type="signal peptide" evidence="2">
    <location>
        <begin position="1"/>
        <end position="16"/>
    </location>
</feature>
<accession>A0A8K0TFE1</accession>
<evidence type="ECO:0008006" key="5">
    <source>
        <dbReference type="Google" id="ProtNLM"/>
    </source>
</evidence>
<proteinExistence type="predicted"/>
<reference evidence="3" key="1">
    <citation type="journal article" date="2021" name="Nat. Commun.">
        <title>Genetic determinants of endophytism in the Arabidopsis root mycobiome.</title>
        <authorList>
            <person name="Mesny F."/>
            <person name="Miyauchi S."/>
            <person name="Thiergart T."/>
            <person name="Pickel B."/>
            <person name="Atanasova L."/>
            <person name="Karlsson M."/>
            <person name="Huettel B."/>
            <person name="Barry K.W."/>
            <person name="Haridas S."/>
            <person name="Chen C."/>
            <person name="Bauer D."/>
            <person name="Andreopoulos W."/>
            <person name="Pangilinan J."/>
            <person name="LaButti K."/>
            <person name="Riley R."/>
            <person name="Lipzen A."/>
            <person name="Clum A."/>
            <person name="Drula E."/>
            <person name="Henrissat B."/>
            <person name="Kohler A."/>
            <person name="Grigoriev I.V."/>
            <person name="Martin F.M."/>
            <person name="Hacquard S."/>
        </authorList>
    </citation>
    <scope>NUCLEOTIDE SEQUENCE</scope>
    <source>
        <strain evidence="3">MPI-CAGE-AT-0016</strain>
    </source>
</reference>
<keyword evidence="4" id="KW-1185">Reference proteome</keyword>
<gene>
    <name evidence="3" type="ORF">B0T11DRAFT_330883</name>
</gene>
<feature type="region of interest" description="Disordered" evidence="1">
    <location>
        <begin position="107"/>
        <end position="140"/>
    </location>
</feature>
<dbReference type="EMBL" id="JAGPXD010000004">
    <property type="protein sequence ID" value="KAH7359176.1"/>
    <property type="molecule type" value="Genomic_DNA"/>
</dbReference>
<dbReference type="Proteomes" id="UP000813385">
    <property type="component" value="Unassembled WGS sequence"/>
</dbReference>
<dbReference type="Gene3D" id="3.10.350.10">
    <property type="entry name" value="LysM domain"/>
    <property type="match status" value="1"/>
</dbReference>
<dbReference type="AlphaFoldDB" id="A0A8K0TFE1"/>
<evidence type="ECO:0000256" key="2">
    <source>
        <dbReference type="SAM" id="SignalP"/>
    </source>
</evidence>